<proteinExistence type="predicted"/>
<reference evidence="1 2" key="1">
    <citation type="journal article" date="2024" name="Chem. Sci.">
        <title>Discovery of megapolipeptins by genome mining of a Burkholderiales bacteria collection.</title>
        <authorList>
            <person name="Paulo B.S."/>
            <person name="Recchia M.J.J."/>
            <person name="Lee S."/>
            <person name="Fergusson C.H."/>
            <person name="Romanowski S.B."/>
            <person name="Hernandez A."/>
            <person name="Krull N."/>
            <person name="Liu D.Y."/>
            <person name="Cavanagh H."/>
            <person name="Bos A."/>
            <person name="Gray C.A."/>
            <person name="Murphy B.T."/>
            <person name="Linington R.G."/>
            <person name="Eustaquio A.S."/>
        </authorList>
    </citation>
    <scope>NUCLEOTIDE SEQUENCE [LARGE SCALE GENOMIC DNA]</scope>
    <source>
        <strain evidence="1 2">RL18-126-BIB-B</strain>
    </source>
</reference>
<organism evidence="1 2">
    <name type="scientific">Paraburkholderia rhynchosiae</name>
    <dbReference type="NCBI Taxonomy" id="487049"/>
    <lineage>
        <taxon>Bacteria</taxon>
        <taxon>Pseudomonadati</taxon>
        <taxon>Pseudomonadota</taxon>
        <taxon>Betaproteobacteria</taxon>
        <taxon>Burkholderiales</taxon>
        <taxon>Burkholderiaceae</taxon>
        <taxon>Paraburkholderia</taxon>
    </lineage>
</organism>
<sequence>MRVTQRRRRHPNDGRLAVEVRLGDTVAHRHHIAVSTISLRESNQSFLVECMIVRRASARAISSACGSSRLYGLHPALGHSSCSAHHSGPRYCERSPAGAIAGFTIGAGAGLAGHAVEDILDGKLTKSISGELLPGSVALILEVKEPPLFEIEDVVLGDGGKVFHQPLAW</sequence>
<dbReference type="Proteomes" id="UP001629235">
    <property type="component" value="Unassembled WGS sequence"/>
</dbReference>
<accession>A0ACC7NPH8</accession>
<evidence type="ECO:0000313" key="1">
    <source>
        <dbReference type="EMBL" id="MFM0109199.1"/>
    </source>
</evidence>
<keyword evidence="2" id="KW-1185">Reference proteome</keyword>
<comment type="caution">
    <text evidence="1">The sequence shown here is derived from an EMBL/GenBank/DDBJ whole genome shotgun (WGS) entry which is preliminary data.</text>
</comment>
<protein>
    <submittedName>
        <fullName evidence="1">Uncharacterized protein</fullName>
    </submittedName>
</protein>
<evidence type="ECO:0000313" key="2">
    <source>
        <dbReference type="Proteomes" id="UP001629235"/>
    </source>
</evidence>
<gene>
    <name evidence="1" type="ORF">PQR01_38930</name>
</gene>
<name>A0ACC7NPH8_9BURK</name>
<dbReference type="EMBL" id="JAQQDW010000178">
    <property type="protein sequence ID" value="MFM0109199.1"/>
    <property type="molecule type" value="Genomic_DNA"/>
</dbReference>